<dbReference type="InterPro" id="IPR036388">
    <property type="entry name" value="WH-like_DNA-bd_sf"/>
</dbReference>
<dbReference type="PRINTS" id="PR00037">
    <property type="entry name" value="HTHLACR"/>
</dbReference>
<comment type="caution">
    <text evidence="5">The sequence shown here is derived from an EMBL/GenBank/DDBJ whole genome shotgun (WGS) entry which is preliminary data.</text>
</comment>
<organism evidence="5 6">
    <name type="scientific">Vibrio superstes NBRC 103154</name>
    <dbReference type="NCBI Taxonomy" id="1219062"/>
    <lineage>
        <taxon>Bacteria</taxon>
        <taxon>Pseudomonadati</taxon>
        <taxon>Pseudomonadota</taxon>
        <taxon>Gammaproteobacteria</taxon>
        <taxon>Vibrionales</taxon>
        <taxon>Vibrionaceae</taxon>
        <taxon>Vibrio</taxon>
    </lineage>
</organism>
<dbReference type="PANTHER" id="PTHR30363:SF4">
    <property type="entry name" value="GLYCEROL-3-PHOSPHATE REGULON REPRESSOR"/>
    <property type="match status" value="1"/>
</dbReference>
<reference evidence="5 6" key="1">
    <citation type="submission" date="2019-07" db="EMBL/GenBank/DDBJ databases">
        <title>Whole genome shotgun sequence of Vibrio superstes NBRC 103154.</title>
        <authorList>
            <person name="Hosoyama A."/>
            <person name="Uohara A."/>
            <person name="Ohji S."/>
            <person name="Ichikawa N."/>
        </authorList>
    </citation>
    <scope>NUCLEOTIDE SEQUENCE [LARGE SCALE GENOMIC DNA]</scope>
    <source>
        <strain evidence="5 6">NBRC 103154</strain>
    </source>
</reference>
<dbReference type="Proteomes" id="UP000321113">
    <property type="component" value="Unassembled WGS sequence"/>
</dbReference>
<protein>
    <submittedName>
        <fullName evidence="5">DeoR family transcriptional regulator</fullName>
    </submittedName>
</protein>
<dbReference type="InterPro" id="IPR037171">
    <property type="entry name" value="NagB/RpiA_transferase-like"/>
</dbReference>
<feature type="domain" description="HTH deoR-type" evidence="4">
    <location>
        <begin position="1"/>
        <end position="55"/>
    </location>
</feature>
<name>A0A511QU01_9VIBR</name>
<keyword evidence="6" id="KW-1185">Reference proteome</keyword>
<dbReference type="SUPFAM" id="SSF100950">
    <property type="entry name" value="NagB/RpiA/CoA transferase-like"/>
    <property type="match status" value="1"/>
</dbReference>
<dbReference type="GO" id="GO:0003700">
    <property type="term" value="F:DNA-binding transcription factor activity"/>
    <property type="evidence" value="ECO:0007669"/>
    <property type="project" value="InterPro"/>
</dbReference>
<evidence type="ECO:0000256" key="1">
    <source>
        <dbReference type="ARBA" id="ARBA00022491"/>
    </source>
</evidence>
<dbReference type="SMART" id="SM01134">
    <property type="entry name" value="DeoRC"/>
    <property type="match status" value="1"/>
</dbReference>
<evidence type="ECO:0000256" key="2">
    <source>
        <dbReference type="ARBA" id="ARBA00023015"/>
    </source>
</evidence>
<dbReference type="InterPro" id="IPR001034">
    <property type="entry name" value="DeoR_HTH"/>
</dbReference>
<evidence type="ECO:0000313" key="6">
    <source>
        <dbReference type="Proteomes" id="UP000321113"/>
    </source>
</evidence>
<sequence>MNRKQKILQLLHSKGSLTTGEISALFNLTPQTICRDINALCAEGKARRIHGGITLPATADNSHFTQRIRSNANGKLAAAKVAAKLISAGQTIFFGYGSTTAMIAGEVDSALHFKAITNNLNVAIALENSNSEVWLAGGLVRNKQRDVTGYSTASFLNRFRADIAFCGIGSINHRGELLEFNYEEAELTRLILSNSKQRIIVADQTKLERHASVFCTKISDIDALVIDSASTYLKEMCHSNEVKLMLGSTVS</sequence>
<keyword evidence="1" id="KW-0678">Repressor</keyword>
<dbReference type="InterPro" id="IPR050313">
    <property type="entry name" value="Carb_Metab_HTH_regulators"/>
</dbReference>
<dbReference type="PROSITE" id="PS51000">
    <property type="entry name" value="HTH_DEOR_2"/>
    <property type="match status" value="1"/>
</dbReference>
<dbReference type="PANTHER" id="PTHR30363">
    <property type="entry name" value="HTH-TYPE TRANSCRIPTIONAL REGULATOR SRLR-RELATED"/>
    <property type="match status" value="1"/>
</dbReference>
<dbReference type="EMBL" id="BJXK01000014">
    <property type="protein sequence ID" value="GEM80845.1"/>
    <property type="molecule type" value="Genomic_DNA"/>
</dbReference>
<keyword evidence="2" id="KW-0805">Transcription regulation</keyword>
<dbReference type="RefSeq" id="WP_119008190.1">
    <property type="nucleotide sequence ID" value="NZ_BJXK01000014.1"/>
</dbReference>
<dbReference type="OrthoDB" id="9814815at2"/>
<evidence type="ECO:0000256" key="3">
    <source>
        <dbReference type="ARBA" id="ARBA00023163"/>
    </source>
</evidence>
<evidence type="ECO:0000313" key="5">
    <source>
        <dbReference type="EMBL" id="GEM80845.1"/>
    </source>
</evidence>
<dbReference type="InterPro" id="IPR036390">
    <property type="entry name" value="WH_DNA-bd_sf"/>
</dbReference>
<dbReference type="Pfam" id="PF00455">
    <property type="entry name" value="DeoRC"/>
    <property type="match status" value="1"/>
</dbReference>
<dbReference type="SUPFAM" id="SSF46785">
    <property type="entry name" value="Winged helix' DNA-binding domain"/>
    <property type="match status" value="1"/>
</dbReference>
<dbReference type="AlphaFoldDB" id="A0A511QU01"/>
<dbReference type="Gene3D" id="1.10.10.10">
    <property type="entry name" value="Winged helix-like DNA-binding domain superfamily/Winged helix DNA-binding domain"/>
    <property type="match status" value="1"/>
</dbReference>
<dbReference type="Pfam" id="PF08220">
    <property type="entry name" value="HTH_DeoR"/>
    <property type="match status" value="1"/>
</dbReference>
<evidence type="ECO:0000259" key="4">
    <source>
        <dbReference type="PROSITE" id="PS51000"/>
    </source>
</evidence>
<gene>
    <name evidence="5" type="ORF">VSU01S_30900</name>
</gene>
<accession>A0A511QU01</accession>
<keyword evidence="3" id="KW-0804">Transcription</keyword>
<dbReference type="SMART" id="SM00420">
    <property type="entry name" value="HTH_DEOR"/>
    <property type="match status" value="1"/>
</dbReference>
<dbReference type="InterPro" id="IPR014036">
    <property type="entry name" value="DeoR-like_C"/>
</dbReference>
<proteinExistence type="predicted"/>
<dbReference type="Gene3D" id="3.40.50.1360">
    <property type="match status" value="1"/>
</dbReference>